<keyword evidence="5 10" id="KW-0547">Nucleotide-binding</keyword>
<feature type="binding site" evidence="10">
    <location>
        <begin position="306"/>
        <end position="312"/>
    </location>
    <ligand>
        <name>substrate</name>
    </ligand>
</feature>
<dbReference type="AlphaFoldDB" id="A0A9W5TBU3"/>
<feature type="active site" description="Proton acceptor" evidence="10">
    <location>
        <position position="23"/>
    </location>
</feature>
<comment type="function">
    <text evidence="12">Plays an important role in the de novo pathway of purine nucleotide biosynthesis.</text>
</comment>
<dbReference type="SMART" id="SM00788">
    <property type="entry name" value="Adenylsucc_synt"/>
    <property type="match status" value="1"/>
</dbReference>
<comment type="miscellaneous">
    <text evidence="10">Parasitic protozoa lack the de novo purine biosynthesis pathway and rely exclusively on the salvage pathway for their purine nucleotide requirements.</text>
</comment>
<comment type="cofactor">
    <cofactor evidence="10">
        <name>Mg(2+)</name>
        <dbReference type="ChEBI" id="CHEBI:18420"/>
    </cofactor>
    <text evidence="10">Binds 1 Mg(2+) ion per subunit.</text>
</comment>
<comment type="subunit">
    <text evidence="1 10">Homodimer.</text>
</comment>
<dbReference type="PROSITE" id="PS00513">
    <property type="entry name" value="ADENYLOSUCCIN_SYN_2"/>
    <property type="match status" value="1"/>
</dbReference>
<comment type="function">
    <text evidence="10">Plays an important role in the salvage pathway for purine nucleotide biosynthesis. Catalyzes the first commited step in the biosynthesis of AMP from IMP.</text>
</comment>
<sequence>MNKTKFDPTIHKVFLASGMQWGDEGKGKAVVTFAKDVDIVAKYNGGHNAGHQIILDGREYKLHLLPGGVMHPHVINVLGHGMVIHLESLLKEINILSEHNIDCLDRLLISDRAHILLNAHADIDRKMENRRMSGGGKIGTTLRGIGPCYSTKSSRTGVRMGELLHWDHFKRRVMDFYRIHGDLDTFENLANEEIEKHKRLYDIFSKCICDTGYYISEAIKAGKRILLEGSNGSLLDIDMGTYPFVTSSTTLAYGIYVGLGIPLNAPVFRIGILKCYQTRVGMGPFPTEFFDENYQHIQKDGTEIGVSTARVRRCGWLDLVAARYVQRLNCFDSVYLTKLDVLTGLKEVKVCVDYRNKITGEILERGRFPATTASLEEYEPIYKTFAGWAQDISNVSCYEKLPENVRTYIEFVEHDLDTFVQWVGIGQDVKSVIVR</sequence>
<dbReference type="Gene3D" id="3.40.440.10">
    <property type="entry name" value="Adenylosuccinate Synthetase, subunit A, domain 1"/>
    <property type="match status" value="1"/>
</dbReference>
<dbReference type="Gene3D" id="3.90.170.10">
    <property type="entry name" value="Adenylosuccinate Synthetase, subunit A, domain 3"/>
    <property type="match status" value="1"/>
</dbReference>
<keyword evidence="4 10" id="KW-0479">Metal-binding</keyword>
<feature type="binding site" evidence="10">
    <location>
        <begin position="22"/>
        <end position="28"/>
    </location>
    <ligand>
        <name>GTP</name>
        <dbReference type="ChEBI" id="CHEBI:37565"/>
    </ligand>
</feature>
<feature type="binding site" evidence="10">
    <location>
        <begin position="424"/>
        <end position="426"/>
    </location>
    <ligand>
        <name>GTP</name>
        <dbReference type="ChEBI" id="CHEBI:37565"/>
    </ligand>
</feature>
<keyword evidence="7 10" id="KW-0460">Magnesium</keyword>
<dbReference type="PANTHER" id="PTHR11846">
    <property type="entry name" value="ADENYLOSUCCINATE SYNTHETASE"/>
    <property type="match status" value="1"/>
</dbReference>
<dbReference type="EC" id="6.3.4.4" evidence="10 12"/>
<comment type="function">
    <text evidence="9">Plays an important role in the salvage pathway for purine nucleotide biosynthesis. Catalyzes the first committed step in the biosynthesis of AMP from IMP.</text>
</comment>
<feature type="active site" description="Proton donor" evidence="10">
    <location>
        <position position="51"/>
    </location>
</feature>
<dbReference type="SUPFAM" id="SSF52540">
    <property type="entry name" value="P-loop containing nucleoside triphosphate hydrolases"/>
    <property type="match status" value="1"/>
</dbReference>
<dbReference type="InterPro" id="IPR018220">
    <property type="entry name" value="Adenylosuccin_syn_GTP-bd"/>
</dbReference>
<dbReference type="HAMAP" id="MF_00011">
    <property type="entry name" value="Adenylosucc_synth"/>
    <property type="match status" value="1"/>
</dbReference>
<dbReference type="InterPro" id="IPR042109">
    <property type="entry name" value="Adenylosuccinate_synth_dom1"/>
</dbReference>
<comment type="caution">
    <text evidence="13">The sequence shown here is derived from an EMBL/GenBank/DDBJ whole genome shotgun (WGS) entry which is preliminary data.</text>
</comment>
<dbReference type="FunFam" id="3.90.170.10:FF:000001">
    <property type="entry name" value="Adenylosuccinate synthetase"/>
    <property type="match status" value="1"/>
</dbReference>
<dbReference type="GO" id="GO:0005525">
    <property type="term" value="F:GTP binding"/>
    <property type="evidence" value="ECO:0007669"/>
    <property type="project" value="UniProtKB-UniRule"/>
</dbReference>
<protein>
    <recommendedName>
        <fullName evidence="10 12">Adenylosuccinate synthetase</fullName>
        <shortName evidence="10">AMPSase</shortName>
        <shortName evidence="10">AdSS</shortName>
        <ecNumber evidence="10 12">6.3.4.4</ecNumber>
    </recommendedName>
    <alternativeName>
        <fullName evidence="10">IMP--aspartate ligase</fullName>
    </alternativeName>
</protein>
<dbReference type="InterPro" id="IPR001114">
    <property type="entry name" value="Adenylosuccinate_synthetase"/>
</dbReference>
<dbReference type="NCBIfam" id="NF002223">
    <property type="entry name" value="PRK01117.1"/>
    <property type="match status" value="1"/>
</dbReference>
<feature type="binding site" evidence="10">
    <location>
        <position position="155"/>
    </location>
    <ligand>
        <name>IMP</name>
        <dbReference type="ChEBI" id="CHEBI:58053"/>
        <note>ligand shared between dimeric partners</note>
    </ligand>
</feature>
<dbReference type="Gene3D" id="1.10.300.10">
    <property type="entry name" value="Adenylosuccinate Synthetase, subunit A, domain 2"/>
    <property type="match status" value="1"/>
</dbReference>
<evidence type="ECO:0000256" key="4">
    <source>
        <dbReference type="ARBA" id="ARBA00022723"/>
    </source>
</evidence>
<dbReference type="CDD" id="cd03108">
    <property type="entry name" value="AdSS"/>
    <property type="match status" value="1"/>
</dbReference>
<dbReference type="InterPro" id="IPR042110">
    <property type="entry name" value="Adenylosuccinate_synth_dom2"/>
</dbReference>
<dbReference type="InterPro" id="IPR027417">
    <property type="entry name" value="P-loop_NTPase"/>
</dbReference>
<evidence type="ECO:0000256" key="12">
    <source>
        <dbReference type="RuleBase" id="RU000520"/>
    </source>
</evidence>
<evidence type="ECO:0000313" key="13">
    <source>
        <dbReference type="EMBL" id="GFE54796.1"/>
    </source>
</evidence>
<evidence type="ECO:0000256" key="9">
    <source>
        <dbReference type="ARBA" id="ARBA00025008"/>
    </source>
</evidence>
<dbReference type="InterPro" id="IPR033128">
    <property type="entry name" value="Adenylosuccin_syn_Lys_AS"/>
</dbReference>
<feature type="binding site" evidence="10">
    <location>
        <begin position="23"/>
        <end position="26"/>
    </location>
    <ligand>
        <name>IMP</name>
        <dbReference type="ChEBI" id="CHEBI:58053"/>
    </ligand>
</feature>
<evidence type="ECO:0000256" key="8">
    <source>
        <dbReference type="ARBA" id="ARBA00023134"/>
    </source>
</evidence>
<evidence type="ECO:0000313" key="14">
    <source>
        <dbReference type="Proteomes" id="UP001057455"/>
    </source>
</evidence>
<dbReference type="GO" id="GO:0044208">
    <property type="term" value="P:'de novo' AMP biosynthetic process"/>
    <property type="evidence" value="ECO:0007669"/>
    <property type="project" value="UniProtKB-UniRule"/>
</dbReference>
<dbReference type="GO" id="GO:0004019">
    <property type="term" value="F:adenylosuccinate synthase activity"/>
    <property type="evidence" value="ECO:0007669"/>
    <property type="project" value="UniProtKB-UniRule"/>
</dbReference>
<dbReference type="PROSITE" id="PS01266">
    <property type="entry name" value="ADENYLOSUCCIN_SYN_1"/>
    <property type="match status" value="1"/>
</dbReference>
<evidence type="ECO:0000256" key="10">
    <source>
        <dbReference type="HAMAP-Rule" id="MF_03125"/>
    </source>
</evidence>
<keyword evidence="6 10" id="KW-0658">Purine biosynthesis</keyword>
<feature type="binding site" evidence="10">
    <location>
        <position position="310"/>
    </location>
    <ligand>
        <name>IMP</name>
        <dbReference type="ChEBI" id="CHEBI:58053"/>
    </ligand>
</feature>
<feature type="binding site" evidence="10">
    <location>
        <position position="312"/>
    </location>
    <ligand>
        <name>GTP</name>
        <dbReference type="ChEBI" id="CHEBI:37565"/>
    </ligand>
</feature>
<evidence type="ECO:0000256" key="3">
    <source>
        <dbReference type="ARBA" id="ARBA00022598"/>
    </source>
</evidence>
<keyword evidence="8 10" id="KW-0342">GTP-binding</keyword>
<feature type="active site" evidence="11">
    <location>
        <position position="152"/>
    </location>
</feature>
<comment type="similarity">
    <text evidence="10 12">Belongs to the adenylosuccinate synthetase family.</text>
</comment>
<comment type="pathway">
    <text evidence="10 12">Purine metabolism; AMP biosynthesis via de novo pathway; AMP from IMP: step 1/2.</text>
</comment>
<comment type="subcellular location">
    <subcellularLocation>
        <location evidence="10">Cytoplasm</location>
    </subcellularLocation>
</comment>
<keyword evidence="3 10" id="KW-0436">Ligase</keyword>
<keyword evidence="2 10" id="KW-0963">Cytoplasm</keyword>
<feature type="binding site" evidence="10">
    <location>
        <begin position="48"/>
        <end position="51"/>
    </location>
    <ligand>
        <name>IMP</name>
        <dbReference type="ChEBI" id="CHEBI:58053"/>
    </ligand>
</feature>
<reference evidence="13" key="1">
    <citation type="submission" date="2019-12" db="EMBL/GenBank/DDBJ databases">
        <title>Genome sequence of Babesia ovis.</title>
        <authorList>
            <person name="Yamagishi J."/>
            <person name="Sevinc F."/>
            <person name="Xuan X."/>
        </authorList>
    </citation>
    <scope>NUCLEOTIDE SEQUENCE</scope>
    <source>
        <strain evidence="13">Selcuk</strain>
    </source>
</reference>
<accession>A0A9W5TBU3</accession>
<feature type="binding site" evidence="10">
    <location>
        <begin position="338"/>
        <end position="340"/>
    </location>
    <ligand>
        <name>GTP</name>
        <dbReference type="ChEBI" id="CHEBI:37565"/>
    </ligand>
</feature>
<evidence type="ECO:0000256" key="1">
    <source>
        <dbReference type="ARBA" id="ARBA00011738"/>
    </source>
</evidence>
<dbReference type="Pfam" id="PF00709">
    <property type="entry name" value="Adenylsucc_synt"/>
    <property type="match status" value="1"/>
</dbReference>
<dbReference type="EMBL" id="BLIY01000017">
    <property type="protein sequence ID" value="GFE54796.1"/>
    <property type="molecule type" value="Genomic_DNA"/>
</dbReference>
<name>A0A9W5TBU3_BABOV</name>
<dbReference type="NCBIfam" id="TIGR00184">
    <property type="entry name" value="purA"/>
    <property type="match status" value="1"/>
</dbReference>
<evidence type="ECO:0000256" key="5">
    <source>
        <dbReference type="ARBA" id="ARBA00022741"/>
    </source>
</evidence>
<feature type="binding site" evidence="10">
    <location>
        <position position="141"/>
    </location>
    <ligand>
        <name>IMP</name>
        <dbReference type="ChEBI" id="CHEBI:58053"/>
    </ligand>
</feature>
<feature type="binding site" evidence="10">
    <location>
        <position position="50"/>
    </location>
    <ligand>
        <name>Mg(2+)</name>
        <dbReference type="ChEBI" id="CHEBI:18420"/>
    </ligand>
</feature>
<organism evidence="13 14">
    <name type="scientific">Babesia ovis</name>
    <dbReference type="NCBI Taxonomy" id="5869"/>
    <lineage>
        <taxon>Eukaryota</taxon>
        <taxon>Sar</taxon>
        <taxon>Alveolata</taxon>
        <taxon>Apicomplexa</taxon>
        <taxon>Aconoidasida</taxon>
        <taxon>Piroplasmida</taxon>
        <taxon>Babesiidae</taxon>
        <taxon>Babesia</taxon>
    </lineage>
</organism>
<gene>
    <name evidence="13" type="ORF">BaOVIS_022000</name>
</gene>
<dbReference type="GO" id="GO:0000287">
    <property type="term" value="F:magnesium ion binding"/>
    <property type="evidence" value="ECO:0007669"/>
    <property type="project" value="UniProtKB-UniRule"/>
</dbReference>
<evidence type="ECO:0000256" key="7">
    <source>
        <dbReference type="ARBA" id="ARBA00022842"/>
    </source>
</evidence>
<evidence type="ECO:0000256" key="11">
    <source>
        <dbReference type="PROSITE-ProRule" id="PRU10134"/>
    </source>
</evidence>
<dbReference type="OrthoDB" id="10265645at2759"/>
<comment type="catalytic activity">
    <reaction evidence="10 12">
        <text>IMP + L-aspartate + GTP = N(6)-(1,2-dicarboxyethyl)-AMP + GDP + phosphate + 2 H(+)</text>
        <dbReference type="Rhea" id="RHEA:15753"/>
        <dbReference type="ChEBI" id="CHEBI:15378"/>
        <dbReference type="ChEBI" id="CHEBI:29991"/>
        <dbReference type="ChEBI" id="CHEBI:37565"/>
        <dbReference type="ChEBI" id="CHEBI:43474"/>
        <dbReference type="ChEBI" id="CHEBI:57567"/>
        <dbReference type="ChEBI" id="CHEBI:58053"/>
        <dbReference type="ChEBI" id="CHEBI:58189"/>
        <dbReference type="EC" id="6.3.4.4"/>
    </reaction>
</comment>
<dbReference type="InterPro" id="IPR042111">
    <property type="entry name" value="Adenylosuccinate_synth_dom3"/>
</dbReference>
<comment type="caution">
    <text evidence="10">Lacks conserved residue(s) required for the propagation of feature annotation.</text>
</comment>
<evidence type="ECO:0000256" key="6">
    <source>
        <dbReference type="ARBA" id="ARBA00022755"/>
    </source>
</evidence>
<evidence type="ECO:0000256" key="2">
    <source>
        <dbReference type="ARBA" id="ARBA00022490"/>
    </source>
</evidence>
<dbReference type="Proteomes" id="UP001057455">
    <property type="component" value="Unassembled WGS sequence"/>
</dbReference>
<dbReference type="PANTHER" id="PTHR11846:SF0">
    <property type="entry name" value="ADENYLOSUCCINATE SYNTHETASE"/>
    <property type="match status" value="1"/>
</dbReference>
<proteinExistence type="inferred from homology"/>
<feature type="binding site" evidence="10">
    <location>
        <position position="231"/>
    </location>
    <ligand>
        <name>IMP</name>
        <dbReference type="ChEBI" id="CHEBI:58053"/>
    </ligand>
</feature>
<feature type="binding site" evidence="10">
    <location>
        <position position="246"/>
    </location>
    <ligand>
        <name>IMP</name>
        <dbReference type="ChEBI" id="CHEBI:58053"/>
    </ligand>
</feature>
<dbReference type="GO" id="GO:0046040">
    <property type="term" value="P:IMP metabolic process"/>
    <property type="evidence" value="ECO:0007669"/>
    <property type="project" value="TreeGrafter"/>
</dbReference>
<keyword evidence="14" id="KW-1185">Reference proteome</keyword>
<dbReference type="GO" id="GO:0005737">
    <property type="term" value="C:cytoplasm"/>
    <property type="evidence" value="ECO:0007669"/>
    <property type="project" value="UniProtKB-SubCell"/>
</dbReference>
<feature type="binding site" evidence="10">
    <location>
        <position position="23"/>
    </location>
    <ligand>
        <name>Mg(2+)</name>
        <dbReference type="ChEBI" id="CHEBI:18420"/>
    </ligand>
</feature>